<feature type="transmembrane region" description="Helical" evidence="8">
    <location>
        <begin position="128"/>
        <end position="146"/>
    </location>
</feature>
<evidence type="ECO:0000256" key="6">
    <source>
        <dbReference type="ARBA" id="ARBA00023136"/>
    </source>
</evidence>
<dbReference type="InterPro" id="IPR057434">
    <property type="entry name" value="LMF1/2_N"/>
</dbReference>
<evidence type="ECO:0000256" key="2">
    <source>
        <dbReference type="ARBA" id="ARBA00005512"/>
    </source>
</evidence>
<keyword evidence="5 8" id="KW-1133">Transmembrane helix</keyword>
<keyword evidence="6 8" id="KW-0472">Membrane</keyword>
<evidence type="ECO:0000256" key="3">
    <source>
        <dbReference type="ARBA" id="ARBA00022692"/>
    </source>
</evidence>
<feature type="transmembrane region" description="Helical" evidence="8">
    <location>
        <begin position="12"/>
        <end position="30"/>
    </location>
</feature>
<gene>
    <name evidence="12" type="primary">LOC102804941</name>
</gene>
<evidence type="ECO:0000256" key="5">
    <source>
        <dbReference type="ARBA" id="ARBA00022989"/>
    </source>
</evidence>
<feature type="transmembrane region" description="Helical" evidence="8">
    <location>
        <begin position="216"/>
        <end position="238"/>
    </location>
</feature>
<protein>
    <recommendedName>
        <fullName evidence="8">Lipase maturation factor</fullName>
    </recommendedName>
</protein>
<dbReference type="Proteomes" id="UP000694865">
    <property type="component" value="Unplaced"/>
</dbReference>
<proteinExistence type="inferred from homology"/>
<evidence type="ECO:0000256" key="8">
    <source>
        <dbReference type="RuleBase" id="RU361229"/>
    </source>
</evidence>
<evidence type="ECO:0000313" key="11">
    <source>
        <dbReference type="Proteomes" id="UP000694865"/>
    </source>
</evidence>
<name>A0ABM0MKK0_SACKO</name>
<keyword evidence="4 8" id="KW-0256">Endoplasmic reticulum</keyword>
<evidence type="ECO:0000259" key="9">
    <source>
        <dbReference type="Pfam" id="PF06762"/>
    </source>
</evidence>
<keyword evidence="3 8" id="KW-0812">Transmembrane</keyword>
<comment type="subcellular location">
    <subcellularLocation>
        <location evidence="1 8">Endoplasmic reticulum membrane</location>
        <topology evidence="1 8">Multi-pass membrane protein</topology>
    </subcellularLocation>
</comment>
<dbReference type="Pfam" id="PF06762">
    <property type="entry name" value="LMF1"/>
    <property type="match status" value="1"/>
</dbReference>
<keyword evidence="7" id="KW-0325">Glycoprotein</keyword>
<comment type="function">
    <text evidence="8">Involved in the maturation of specific proteins in the endoplasmic reticulum.</text>
</comment>
<dbReference type="PANTHER" id="PTHR14463">
    <property type="entry name" value="LIPASE MATURATION FACTOR"/>
    <property type="match status" value="1"/>
</dbReference>
<feature type="transmembrane region" description="Helical" evidence="8">
    <location>
        <begin position="77"/>
        <end position="95"/>
    </location>
</feature>
<evidence type="ECO:0000256" key="4">
    <source>
        <dbReference type="ARBA" id="ARBA00022824"/>
    </source>
</evidence>
<feature type="transmembrane region" description="Helical" evidence="8">
    <location>
        <begin position="102"/>
        <end position="122"/>
    </location>
</feature>
<feature type="transmembrane region" description="Helical" evidence="8">
    <location>
        <begin position="245"/>
        <end position="267"/>
    </location>
</feature>
<accession>A0ABM0MKK0</accession>
<feature type="domain" description="Lipase maturation factor 1/2 N-terminal" evidence="9">
    <location>
        <begin position="123"/>
        <end position="285"/>
    </location>
</feature>
<dbReference type="InterPro" id="IPR009613">
    <property type="entry name" value="LMF"/>
</dbReference>
<feature type="transmembrane region" description="Helical" evidence="8">
    <location>
        <begin position="458"/>
        <end position="478"/>
    </location>
</feature>
<feature type="transmembrane region" description="Helical" evidence="8">
    <location>
        <begin position="158"/>
        <end position="178"/>
    </location>
</feature>
<feature type="domain" description="Lipase maturation factor 1/2 C-terminal" evidence="10">
    <location>
        <begin position="303"/>
        <end position="408"/>
    </location>
</feature>
<organism evidence="11 12">
    <name type="scientific">Saccoglossus kowalevskii</name>
    <name type="common">Acorn worm</name>
    <dbReference type="NCBI Taxonomy" id="10224"/>
    <lineage>
        <taxon>Eukaryota</taxon>
        <taxon>Metazoa</taxon>
        <taxon>Hemichordata</taxon>
        <taxon>Enteropneusta</taxon>
        <taxon>Harrimaniidae</taxon>
        <taxon>Saccoglossus</taxon>
    </lineage>
</organism>
<dbReference type="PANTHER" id="PTHR14463:SF5">
    <property type="entry name" value="LIPASE MATURATION FACTOR 2"/>
    <property type="match status" value="1"/>
</dbReference>
<dbReference type="GeneID" id="102804941"/>
<comment type="similarity">
    <text evidence="2 8">Belongs to the lipase maturation factor family.</text>
</comment>
<evidence type="ECO:0000256" key="1">
    <source>
        <dbReference type="ARBA" id="ARBA00004477"/>
    </source>
</evidence>
<keyword evidence="11" id="KW-1185">Reference proteome</keyword>
<evidence type="ECO:0000256" key="7">
    <source>
        <dbReference type="ARBA" id="ARBA00023180"/>
    </source>
</evidence>
<dbReference type="InterPro" id="IPR057433">
    <property type="entry name" value="LMF1/2_C"/>
</dbReference>
<dbReference type="Pfam" id="PF25179">
    <property type="entry name" value="LMF1_C"/>
    <property type="match status" value="1"/>
</dbReference>
<evidence type="ECO:0000259" key="10">
    <source>
        <dbReference type="Pfam" id="PF25179"/>
    </source>
</evidence>
<sequence length="483" mass="57253">MAQINMVRDYYLWCMSVVYLFAFGSLYNQVPGLYGKNGILPAHLVLKQDGKSVEEAFVDRPTLLWFMPRLGLDVEHAIDMICILGILISFICMLVKIFRDTINFALLWFLYFSVYQVGQTFLWFQWDILLLEVGFLTILVAPLNLLKWKDVRHYEHDAITMWLLKWMLFRLMFASGIVKLTSQCETWWGLTALTYHYETQCIPTPLAWYAHHLPVWFQKLSVVFTYVIEIALPFLFFSPIRTMRIFAGLSQVFLMLLILLTGNYNFFNLLTAVLCLSTLDDNFFQKKKESRNNHSTFQIILQVEYDFMYKPGNVSIAPPIVAPHQPRLDWQMWFAALGDFRHNPWFIHMVYRLLKNEPDVIALIEKNPYPDQPPRYIRAQLYHYYFTSWNERTSSKWWRRKWVKEYMPTFTLQDESLMNYLKKNGIVQTPTKKKKTKVPNFLKQSVITIRDNIGHLDGFNFLAALFVSGFVINIMGYIRRRQK</sequence>
<dbReference type="RefSeq" id="XP_006820541.1">
    <property type="nucleotide sequence ID" value="XM_006820478.1"/>
</dbReference>
<evidence type="ECO:0000313" key="12">
    <source>
        <dbReference type="RefSeq" id="XP_006820541.1"/>
    </source>
</evidence>
<reference evidence="12" key="1">
    <citation type="submission" date="2025-08" db="UniProtKB">
        <authorList>
            <consortium name="RefSeq"/>
        </authorList>
    </citation>
    <scope>IDENTIFICATION</scope>
    <source>
        <tissue evidence="12">Testes</tissue>
    </source>
</reference>